<feature type="chain" id="PRO_5013355510" evidence="2">
    <location>
        <begin position="36"/>
        <end position="410"/>
    </location>
</feature>
<reference evidence="4 5" key="1">
    <citation type="submission" date="2017-09" db="EMBL/GenBank/DDBJ databases">
        <title>Genome sequencing of Besnoitia besnoiti strain Bb-Ger1.</title>
        <authorList>
            <person name="Schares G."/>
            <person name="Venepally P."/>
            <person name="Lorenzi H.A."/>
        </authorList>
    </citation>
    <scope>NUCLEOTIDE SEQUENCE [LARGE SCALE GENOMIC DNA]</scope>
    <source>
        <strain evidence="4 5">Bb-Ger1</strain>
    </source>
</reference>
<dbReference type="InterPro" id="IPR007226">
    <property type="entry name" value="SRS_dom"/>
</dbReference>
<keyword evidence="5" id="KW-1185">Reference proteome</keyword>
<dbReference type="Gene3D" id="2.60.40.1320">
    <property type="entry name" value="SRS domain"/>
    <property type="match status" value="2"/>
</dbReference>
<evidence type="ECO:0000256" key="2">
    <source>
        <dbReference type="SAM" id="SignalP"/>
    </source>
</evidence>
<feature type="compositionally biased region" description="Polar residues" evidence="1">
    <location>
        <begin position="196"/>
        <end position="208"/>
    </location>
</feature>
<dbReference type="VEuPathDB" id="ToxoDB:BESB_081950"/>
<comment type="caution">
    <text evidence="4">The sequence shown here is derived from an EMBL/GenBank/DDBJ whole genome shotgun (WGS) entry which is preliminary data.</text>
</comment>
<dbReference type="Proteomes" id="UP000224006">
    <property type="component" value="Chromosome VIII"/>
</dbReference>
<accession>A0A2A9MAN5</accession>
<organism evidence="4 5">
    <name type="scientific">Besnoitia besnoiti</name>
    <name type="common">Apicomplexan protozoan</name>
    <dbReference type="NCBI Taxonomy" id="94643"/>
    <lineage>
        <taxon>Eukaryota</taxon>
        <taxon>Sar</taxon>
        <taxon>Alveolata</taxon>
        <taxon>Apicomplexa</taxon>
        <taxon>Conoidasida</taxon>
        <taxon>Coccidia</taxon>
        <taxon>Eucoccidiorida</taxon>
        <taxon>Eimeriorina</taxon>
        <taxon>Sarcocystidae</taxon>
        <taxon>Besnoitia</taxon>
    </lineage>
</organism>
<feature type="domain" description="SRS" evidence="3">
    <location>
        <begin position="267"/>
        <end position="381"/>
    </location>
</feature>
<feature type="compositionally biased region" description="Polar residues" evidence="1">
    <location>
        <begin position="135"/>
        <end position="148"/>
    </location>
</feature>
<feature type="region of interest" description="Disordered" evidence="1">
    <location>
        <begin position="135"/>
        <end position="245"/>
    </location>
</feature>
<evidence type="ECO:0000313" key="5">
    <source>
        <dbReference type="Proteomes" id="UP000224006"/>
    </source>
</evidence>
<dbReference type="SUPFAM" id="SSF74877">
    <property type="entry name" value="Major surface antigen p30, SAG1"/>
    <property type="match status" value="1"/>
</dbReference>
<proteinExistence type="predicted"/>
<sequence length="410" mass="42833">MQEAQIASVPRGCSRRVFSFFCFFTALWCFPSCLAKEGPEESAAVQKAHSCTADGDVTLVFQPEDTQKLFECPGGWELEPSGTGSAFQDGDEKRDLGVIFKGAGLQQSGSVYTLSLPAGGNREKTTWYYNCKKSSAESNGLDSPNLDSNGALDTENDEQASDSSSVSSTTTQATITSASQTPQPTSLPDTADTGVTLANASQQIQTSAGDRGEVDTEAVNGPEAPPSLVHVNGSGSRSHRGARQKARTSCRITIEVIASTLLECKAGETKTATVSAAGDRVAFKCAEGLSLRPDASDQVYDDQDEQCSSQVALTSLVNGSLLSLTAKSDPEVKPVSHVLRVNVLPAEQQALCYRCVGSSNAGRGSERTAETAQDCVIKVSVSSAGSALSGVSGTSLCSSAFVLLAVVSFF</sequence>
<dbReference type="AlphaFoldDB" id="A0A2A9MAN5"/>
<gene>
    <name evidence="4" type="ORF">BESB_081950</name>
</gene>
<evidence type="ECO:0000259" key="3">
    <source>
        <dbReference type="Pfam" id="PF04092"/>
    </source>
</evidence>
<dbReference type="RefSeq" id="XP_029217005.1">
    <property type="nucleotide sequence ID" value="XM_029366545.1"/>
</dbReference>
<dbReference type="EMBL" id="NWUJ01000009">
    <property type="protein sequence ID" value="PFH32996.1"/>
    <property type="molecule type" value="Genomic_DNA"/>
</dbReference>
<keyword evidence="2" id="KW-0732">Signal</keyword>
<evidence type="ECO:0000256" key="1">
    <source>
        <dbReference type="SAM" id="MobiDB-lite"/>
    </source>
</evidence>
<dbReference type="GeneID" id="40313121"/>
<dbReference type="InterPro" id="IPR036755">
    <property type="entry name" value="SRS_dom_sf"/>
</dbReference>
<feature type="compositionally biased region" description="Low complexity" evidence="1">
    <location>
        <begin position="161"/>
        <end position="181"/>
    </location>
</feature>
<protein>
    <submittedName>
        <fullName evidence="4">SAG-related sequence SRS23</fullName>
    </submittedName>
</protein>
<feature type="signal peptide" evidence="2">
    <location>
        <begin position="1"/>
        <end position="35"/>
    </location>
</feature>
<name>A0A2A9MAN5_BESBE</name>
<dbReference type="KEGG" id="bbes:BESB_081950"/>
<dbReference type="GO" id="GO:0016020">
    <property type="term" value="C:membrane"/>
    <property type="evidence" value="ECO:0007669"/>
    <property type="project" value="InterPro"/>
</dbReference>
<evidence type="ECO:0000313" key="4">
    <source>
        <dbReference type="EMBL" id="PFH32996.1"/>
    </source>
</evidence>
<dbReference type="Pfam" id="PF04092">
    <property type="entry name" value="SAG"/>
    <property type="match status" value="1"/>
</dbReference>
<dbReference type="OrthoDB" id="331015at2759"/>